<dbReference type="Proteomes" id="UP000471521">
    <property type="component" value="Unassembled WGS sequence"/>
</dbReference>
<dbReference type="InterPro" id="IPR041698">
    <property type="entry name" value="Methyltransf_25"/>
</dbReference>
<protein>
    <submittedName>
        <fullName evidence="4">Methyltransferase domain-containing protein</fullName>
    </submittedName>
</protein>
<dbReference type="Gene3D" id="3.40.50.150">
    <property type="entry name" value="Vaccinia Virus protein VP39"/>
    <property type="match status" value="1"/>
</dbReference>
<dbReference type="GO" id="GO:0008168">
    <property type="term" value="F:methyltransferase activity"/>
    <property type="evidence" value="ECO:0007669"/>
    <property type="project" value="UniProtKB-KW"/>
</dbReference>
<comment type="caution">
    <text evidence="4">The sequence shown here is derived from an EMBL/GenBank/DDBJ whole genome shotgun (WGS) entry which is preliminary data.</text>
</comment>
<feature type="domain" description="Methyltransferase" evidence="3">
    <location>
        <begin position="42"/>
        <end position="134"/>
    </location>
</feature>
<keyword evidence="1 4" id="KW-0489">Methyltransferase</keyword>
<dbReference type="Pfam" id="PF13649">
    <property type="entry name" value="Methyltransf_25"/>
    <property type="match status" value="1"/>
</dbReference>
<gene>
    <name evidence="4" type="ORF">GRX66_08735</name>
</gene>
<dbReference type="PANTHER" id="PTHR43861">
    <property type="entry name" value="TRANS-ACONITATE 2-METHYLTRANSFERASE-RELATED"/>
    <property type="match status" value="1"/>
</dbReference>
<evidence type="ECO:0000313" key="5">
    <source>
        <dbReference type="Proteomes" id="UP000471521"/>
    </source>
</evidence>
<reference evidence="4 5" key="1">
    <citation type="submission" date="2019-12" db="EMBL/GenBank/DDBJ databases">
        <title>Isolation and characterization of three novel carbon monoxide-oxidizing members of Halobacteria from salione crusts and soils.</title>
        <authorList>
            <person name="Myers M.R."/>
            <person name="King G.M."/>
        </authorList>
    </citation>
    <scope>NUCLEOTIDE SEQUENCE [LARGE SCALE GENOMIC DNA]</scope>
    <source>
        <strain evidence="4 5">PCN9</strain>
    </source>
</reference>
<organism evidence="4 5">
    <name type="scientific">Halobacterium bonnevillei</name>
    <dbReference type="NCBI Taxonomy" id="2692200"/>
    <lineage>
        <taxon>Archaea</taxon>
        <taxon>Methanobacteriati</taxon>
        <taxon>Methanobacteriota</taxon>
        <taxon>Stenosarchaea group</taxon>
        <taxon>Halobacteria</taxon>
        <taxon>Halobacteriales</taxon>
        <taxon>Halobacteriaceae</taxon>
        <taxon>Halobacterium</taxon>
    </lineage>
</organism>
<proteinExistence type="predicted"/>
<accession>A0A6B0SHX9</accession>
<dbReference type="OrthoDB" id="11691at2157"/>
<dbReference type="AlphaFoldDB" id="A0A6B0SHX9"/>
<dbReference type="SUPFAM" id="SSF53335">
    <property type="entry name" value="S-adenosyl-L-methionine-dependent methyltransferases"/>
    <property type="match status" value="1"/>
</dbReference>
<evidence type="ECO:0000313" key="4">
    <source>
        <dbReference type="EMBL" id="MXR20687.1"/>
    </source>
</evidence>
<evidence type="ECO:0000256" key="2">
    <source>
        <dbReference type="ARBA" id="ARBA00022679"/>
    </source>
</evidence>
<sequence>MTRAPDDPNQWDTATYDGSHSFVYEYGADVVSLLDPQPGERILDLGCGTGHLTDAIASAGADVVGVDNAESMLEEARADYPDYDFVHADARDLSLQDLPGDEPFDAVFSNAALHWIPEQDEVAESGRSLLKPGGRFVAELGGTGNVSGIVDAVFRELDRRGYDQSHPWYFPSISEHASLLEARGFEVRYATLFDRPTELDDGEDGLASWLEMFGDTMLAPVPDDELDDVVAAVEDELRADYFEDGVWTADYRRLRFVAVREDD</sequence>
<evidence type="ECO:0000256" key="1">
    <source>
        <dbReference type="ARBA" id="ARBA00022603"/>
    </source>
</evidence>
<keyword evidence="5" id="KW-1185">Reference proteome</keyword>
<evidence type="ECO:0000259" key="3">
    <source>
        <dbReference type="Pfam" id="PF13649"/>
    </source>
</evidence>
<dbReference type="RefSeq" id="WP_159526216.1">
    <property type="nucleotide sequence ID" value="NZ_WUUU01000056.1"/>
</dbReference>
<dbReference type="CDD" id="cd02440">
    <property type="entry name" value="AdoMet_MTases"/>
    <property type="match status" value="1"/>
</dbReference>
<dbReference type="InterPro" id="IPR029063">
    <property type="entry name" value="SAM-dependent_MTases_sf"/>
</dbReference>
<keyword evidence="2 4" id="KW-0808">Transferase</keyword>
<name>A0A6B0SHX9_9EURY</name>
<dbReference type="EMBL" id="WUUU01000056">
    <property type="protein sequence ID" value="MXR20687.1"/>
    <property type="molecule type" value="Genomic_DNA"/>
</dbReference>
<dbReference type="PANTHER" id="PTHR43861:SF1">
    <property type="entry name" value="TRANS-ACONITATE 2-METHYLTRANSFERASE"/>
    <property type="match status" value="1"/>
</dbReference>
<dbReference type="GO" id="GO:0032259">
    <property type="term" value="P:methylation"/>
    <property type="evidence" value="ECO:0007669"/>
    <property type="project" value="UniProtKB-KW"/>
</dbReference>